<dbReference type="EMBL" id="ARYJ01000008">
    <property type="protein sequence ID" value="KCZ87386.1"/>
    <property type="molecule type" value="Genomic_DNA"/>
</dbReference>
<organism evidence="2 3">
    <name type="scientific">Hyphomonas jannaschiana VP2</name>
    <dbReference type="NCBI Taxonomy" id="1280952"/>
    <lineage>
        <taxon>Bacteria</taxon>
        <taxon>Pseudomonadati</taxon>
        <taxon>Pseudomonadota</taxon>
        <taxon>Alphaproteobacteria</taxon>
        <taxon>Hyphomonadales</taxon>
        <taxon>Hyphomonadaceae</taxon>
        <taxon>Hyphomonas</taxon>
    </lineage>
</organism>
<keyword evidence="1" id="KW-0472">Membrane</keyword>
<evidence type="ECO:0000313" key="2">
    <source>
        <dbReference type="EMBL" id="KCZ87386.1"/>
    </source>
</evidence>
<dbReference type="OrthoDB" id="5325135at2"/>
<protein>
    <submittedName>
        <fullName evidence="2">Flp/Fap pilin component</fullName>
    </submittedName>
</protein>
<evidence type="ECO:0000313" key="3">
    <source>
        <dbReference type="Proteomes" id="UP000024816"/>
    </source>
</evidence>
<keyword evidence="1" id="KW-1133">Transmembrane helix</keyword>
<feature type="transmembrane region" description="Helical" evidence="1">
    <location>
        <begin position="20"/>
        <end position="41"/>
    </location>
</feature>
<name>A0A059F9Z6_9PROT</name>
<dbReference type="Proteomes" id="UP000024816">
    <property type="component" value="Unassembled WGS sequence"/>
</dbReference>
<keyword evidence="3" id="KW-1185">Reference proteome</keyword>
<accession>A0A059F9Z6</accession>
<dbReference type="PATRIC" id="fig|1280952.3.peg.2528"/>
<keyword evidence="1" id="KW-0812">Transmembrane</keyword>
<dbReference type="Pfam" id="PF04964">
    <property type="entry name" value="Flp_Fap"/>
    <property type="match status" value="1"/>
</dbReference>
<sequence>MRAAREEFMQFLSKEDGATAVEYALIAGIICLAIVGGLAAVGTSTGSSLNKAADGFGL</sequence>
<dbReference type="RefSeq" id="WP_081814687.1">
    <property type="nucleotide sequence ID" value="NZ_ARYJ01000008.1"/>
</dbReference>
<dbReference type="AlphaFoldDB" id="A0A059F9Z6"/>
<proteinExistence type="predicted"/>
<gene>
    <name evidence="2" type="ORF">HJA_12640</name>
</gene>
<reference evidence="2 3" key="1">
    <citation type="journal article" date="2014" name="Antonie Van Leeuwenhoek">
        <title>Hyphomonas beringensis sp. nov. and Hyphomonas chukchiensis sp. nov., isolated from surface seawater of the Bering Sea and Chukchi Sea.</title>
        <authorList>
            <person name="Li C."/>
            <person name="Lai Q."/>
            <person name="Li G."/>
            <person name="Dong C."/>
            <person name="Wang J."/>
            <person name="Liao Y."/>
            <person name="Shao Z."/>
        </authorList>
    </citation>
    <scope>NUCLEOTIDE SEQUENCE [LARGE SCALE GENOMIC DNA]</scope>
    <source>
        <strain evidence="2 3">VP2</strain>
    </source>
</reference>
<evidence type="ECO:0000256" key="1">
    <source>
        <dbReference type="SAM" id="Phobius"/>
    </source>
</evidence>
<dbReference type="InterPro" id="IPR007047">
    <property type="entry name" value="Flp_Fap"/>
</dbReference>
<comment type="caution">
    <text evidence="2">The sequence shown here is derived from an EMBL/GenBank/DDBJ whole genome shotgun (WGS) entry which is preliminary data.</text>
</comment>
<dbReference type="STRING" id="1280952.HJA_12640"/>